<reference evidence="2" key="2">
    <citation type="submission" date="2013-04" db="EMBL/GenBank/DDBJ databases">
        <title>Non-Hybrid, Finished Microbial Genome Assemblies from Long-Read SMRT Sequencing Data.</title>
        <authorList>
            <person name="Klammer A."/>
            <person name="Drake J."/>
            <person name="Heiner C."/>
            <person name="Clum A."/>
            <person name="Copeland A."/>
            <person name="Huddleston J."/>
            <person name="Eichler E."/>
            <person name="Turner S.W."/>
        </authorList>
    </citation>
    <scope>NUCLEOTIDE SEQUENCE</scope>
    <source>
        <strain evidence="2">DSM 1279</strain>
    </source>
</reference>
<proteinExistence type="predicted"/>
<dbReference type="KEGG" id="mre:K649_13565"/>
<evidence type="ECO:0000313" key="2">
    <source>
        <dbReference type="EMBL" id="AGK05999.1"/>
    </source>
</evidence>
<dbReference type="KEGG" id="mrb:Mrub_1798"/>
<dbReference type="Proteomes" id="UP000006655">
    <property type="component" value="Chromosome"/>
</dbReference>
<dbReference type="EMBL" id="CP001743">
    <property type="protein sequence ID" value="ADD28558.1"/>
    <property type="molecule type" value="Genomic_DNA"/>
</dbReference>
<dbReference type="RefSeq" id="WP_013014060.1">
    <property type="nucleotide sequence ID" value="NC_013946.1"/>
</dbReference>
<dbReference type="EMBL" id="CP005385">
    <property type="protein sequence ID" value="AGK05999.1"/>
    <property type="molecule type" value="Genomic_DNA"/>
</dbReference>
<evidence type="ECO:0000313" key="1">
    <source>
        <dbReference type="EMBL" id="ADD28558.1"/>
    </source>
</evidence>
<evidence type="ECO:0000313" key="3">
    <source>
        <dbReference type="Proteomes" id="UP000006655"/>
    </source>
</evidence>
<organism evidence="2 4">
    <name type="scientific">Meiothermus ruber (strain ATCC 35948 / DSM 1279 / VKM B-1258 / 21)</name>
    <name type="common">Thermus ruber</name>
    <dbReference type="NCBI Taxonomy" id="504728"/>
    <lineage>
        <taxon>Bacteria</taxon>
        <taxon>Thermotogati</taxon>
        <taxon>Deinococcota</taxon>
        <taxon>Deinococci</taxon>
        <taxon>Thermales</taxon>
        <taxon>Thermaceae</taxon>
        <taxon>Meiothermus</taxon>
    </lineage>
</organism>
<evidence type="ECO:0000313" key="4">
    <source>
        <dbReference type="Proteomes" id="UP000013026"/>
    </source>
</evidence>
<keyword evidence="3" id="KW-1185">Reference proteome</keyword>
<accession>D3PSX5</accession>
<reference evidence="2 4" key="3">
    <citation type="submission" date="2013-04" db="EMBL/GenBank/DDBJ databases">
        <authorList>
            <person name="Chin J."/>
            <person name="Alexander D.H."/>
            <person name="Marks P."/>
            <person name="Korlach J."/>
            <person name="Clum A."/>
            <person name="Copeland A."/>
        </authorList>
    </citation>
    <scope>NUCLEOTIDE SEQUENCE [LARGE SCALE GENOMIC DNA]</scope>
    <source>
        <strain evidence="4">ATCC 35948 / DSM 1279 / VKM B-1258 / 21</strain>
        <strain evidence="2">DSM 1279</strain>
    </source>
</reference>
<dbReference type="eggNOG" id="ENOG5032Y5V">
    <property type="taxonomic scope" value="Bacteria"/>
</dbReference>
<dbReference type="AlphaFoldDB" id="D3PSX5"/>
<reference evidence="1 3" key="1">
    <citation type="journal article" date="2010" name="Stand. Genomic Sci.">
        <title>Complete genome sequence of Meiothermus ruber type strain (21).</title>
        <authorList>
            <person name="Tindall B.J."/>
            <person name="Sikorski J."/>
            <person name="Lucas S."/>
            <person name="Goltsman E."/>
            <person name="Copeland A."/>
            <person name="Glavina Del Rio T."/>
            <person name="Nolan M."/>
            <person name="Tice H."/>
            <person name="Cheng J.F."/>
            <person name="Han C."/>
            <person name="Pitluck S."/>
            <person name="Liolios K."/>
            <person name="Ivanova N."/>
            <person name="Mavromatis K."/>
            <person name="Ovchinnikova G."/>
            <person name="Pati A."/>
            <person name="Fahnrich R."/>
            <person name="Goodwin L."/>
            <person name="Chen A."/>
            <person name="Palaniappan K."/>
            <person name="Land M."/>
            <person name="Hauser L."/>
            <person name="Chang Y.J."/>
            <person name="Jeffries C.D."/>
            <person name="Rohde M."/>
            <person name="Goker M."/>
            <person name="Woyke T."/>
            <person name="Bristow J."/>
            <person name="Eisen J.A."/>
            <person name="Markowitz V."/>
            <person name="Hugenholtz P."/>
            <person name="Kyrpides N.C."/>
            <person name="Klenk H.P."/>
            <person name="Lapidus A."/>
        </authorList>
    </citation>
    <scope>NUCLEOTIDE SEQUENCE [LARGE SCALE GENOMIC DNA]</scope>
    <source>
        <strain evidence="3">ATCC 35948 / DSM 1279 / VKM B-1258 / 21</strain>
        <strain evidence="1">DSM 1279</strain>
    </source>
</reference>
<sequence length="79" mass="9031">MTYHEAHQHASRHRAEILQSEQCGCFYYLRIFPPSGIEEWIDEGQTALCPYCGLDAVLGSASGAQITEDFLGQMRERYF</sequence>
<dbReference type="PATRIC" id="fig|504728.9.peg.2790"/>
<dbReference type="STRING" id="504728.K649_13565"/>
<gene>
    <name evidence="1" type="ordered locus">Mrub_1798</name>
    <name evidence="2" type="ORF">K649_13565</name>
</gene>
<protein>
    <submittedName>
        <fullName evidence="1">Conserved hypothetical cytosolic protein</fullName>
    </submittedName>
</protein>
<name>D3PSX5_MEIRD</name>
<dbReference type="OrthoDB" id="9800296at2"/>
<dbReference type="Proteomes" id="UP000013026">
    <property type="component" value="Chromosome"/>
</dbReference>